<dbReference type="InterPro" id="IPR055568">
    <property type="entry name" value="DUF7144"/>
</dbReference>
<accession>A0ABS8P0Q5</accession>
<sequence length="115" mass="11972">MAVVGGFGVIEGVLALFLPTTYVQGNGVVVALTFIGWGWLHIVLGALVLIVGLSLLRGDVPGWARGTAIVLVALNAIVQLAWLPAYPVWSILMIVLDVLIIGALLATGDRAAWSG</sequence>
<name>A0ABS8P0Q5_9PSEU</name>
<evidence type="ECO:0000256" key="1">
    <source>
        <dbReference type="SAM" id="Phobius"/>
    </source>
</evidence>
<feature type="transmembrane region" description="Helical" evidence="1">
    <location>
        <begin position="31"/>
        <end position="56"/>
    </location>
</feature>
<protein>
    <recommendedName>
        <fullName evidence="2">DUF7144 domain-containing protein</fullName>
    </recommendedName>
</protein>
<dbReference type="Proteomes" id="UP001199469">
    <property type="component" value="Unassembled WGS sequence"/>
</dbReference>
<feature type="transmembrane region" description="Helical" evidence="1">
    <location>
        <begin position="88"/>
        <end position="107"/>
    </location>
</feature>
<dbReference type="Pfam" id="PF23636">
    <property type="entry name" value="DUF7144"/>
    <property type="match status" value="1"/>
</dbReference>
<keyword evidence="1" id="KW-0472">Membrane</keyword>
<keyword evidence="1" id="KW-0812">Transmembrane</keyword>
<evidence type="ECO:0000313" key="3">
    <source>
        <dbReference type="EMBL" id="MCD2191822.1"/>
    </source>
</evidence>
<reference evidence="3 4" key="1">
    <citation type="submission" date="2021-11" db="EMBL/GenBank/DDBJ databases">
        <title>Draft genome sequence of Actinomycetospora sp. SF1 isolated from the rhizosphere soil.</title>
        <authorList>
            <person name="Duangmal K."/>
            <person name="Chantavorakit T."/>
        </authorList>
    </citation>
    <scope>NUCLEOTIDE SEQUENCE [LARGE SCALE GENOMIC DNA]</scope>
    <source>
        <strain evidence="3 4">TBRC 5722</strain>
    </source>
</reference>
<comment type="caution">
    <text evidence="3">The sequence shown here is derived from an EMBL/GenBank/DDBJ whole genome shotgun (WGS) entry which is preliminary data.</text>
</comment>
<dbReference type="EMBL" id="JAJNDB010000001">
    <property type="protein sequence ID" value="MCD2191822.1"/>
    <property type="molecule type" value="Genomic_DNA"/>
</dbReference>
<feature type="transmembrane region" description="Helical" evidence="1">
    <location>
        <begin position="63"/>
        <end position="82"/>
    </location>
</feature>
<keyword evidence="1" id="KW-1133">Transmembrane helix</keyword>
<gene>
    <name evidence="3" type="ORF">LQ327_00250</name>
</gene>
<evidence type="ECO:0000313" key="4">
    <source>
        <dbReference type="Proteomes" id="UP001199469"/>
    </source>
</evidence>
<proteinExistence type="predicted"/>
<organism evidence="3 4">
    <name type="scientific">Actinomycetospora endophytica</name>
    <dbReference type="NCBI Taxonomy" id="2291215"/>
    <lineage>
        <taxon>Bacteria</taxon>
        <taxon>Bacillati</taxon>
        <taxon>Actinomycetota</taxon>
        <taxon>Actinomycetes</taxon>
        <taxon>Pseudonocardiales</taxon>
        <taxon>Pseudonocardiaceae</taxon>
        <taxon>Actinomycetospora</taxon>
    </lineage>
</organism>
<feature type="domain" description="DUF7144" evidence="2">
    <location>
        <begin position="1"/>
        <end position="108"/>
    </location>
</feature>
<keyword evidence="4" id="KW-1185">Reference proteome</keyword>
<evidence type="ECO:0000259" key="2">
    <source>
        <dbReference type="Pfam" id="PF23636"/>
    </source>
</evidence>